<evidence type="ECO:0000256" key="3">
    <source>
        <dbReference type="ARBA" id="ARBA00023125"/>
    </source>
</evidence>
<evidence type="ECO:0000313" key="7">
    <source>
        <dbReference type="Proteomes" id="UP000191133"/>
    </source>
</evidence>
<dbReference type="InterPro" id="IPR005119">
    <property type="entry name" value="LysR_subst-bd"/>
</dbReference>
<dbReference type="EMBL" id="FWEU01000001">
    <property type="protein sequence ID" value="SLM23002.1"/>
    <property type="molecule type" value="Genomic_DNA"/>
</dbReference>
<sequence>MPTLVGDPRLAWIYNVDLIAAWTGMDSFTLMRAFRRIVERSSLARAAEDLGLSPAGLSKQLRTLETHLGVVLLQRTTRRMSLTETGHAYYRECCRLLDELDALERGIAEQRGEVSGRLRVNAPQSFALSTLSPLLPRFLQQHPQLALDLVMEDRLLDAVGEGFDVSLRIRAELEDSRLVARRLASLQQVLCAAPSYLQHHPAPQVVEELQAHSVLGYSLSDSPGSWPLLGPDGQVTVTLPTRVTANNSLLLRDLLVAGLGIGALPSFLAAPSLASGELQQVLPDHRYPPRFVYAVYPTARHLQPKVRAFIDFLHAELPACAGLDS</sequence>
<dbReference type="InterPro" id="IPR036390">
    <property type="entry name" value="WH_DNA-bd_sf"/>
</dbReference>
<dbReference type="InterPro" id="IPR058163">
    <property type="entry name" value="LysR-type_TF_proteobact-type"/>
</dbReference>
<proteinExistence type="inferred from homology"/>
<dbReference type="Proteomes" id="UP000191133">
    <property type="component" value="Unassembled WGS sequence"/>
</dbReference>
<dbReference type="PROSITE" id="PS50931">
    <property type="entry name" value="HTH_LYSR"/>
    <property type="match status" value="1"/>
</dbReference>
<accession>A0A1W1GUH2</accession>
<feature type="domain" description="HTH lysR-type" evidence="5">
    <location>
        <begin position="26"/>
        <end position="83"/>
    </location>
</feature>
<dbReference type="PANTHER" id="PTHR30537">
    <property type="entry name" value="HTH-TYPE TRANSCRIPTIONAL REGULATOR"/>
    <property type="match status" value="1"/>
</dbReference>
<comment type="similarity">
    <text evidence="1">Belongs to the LysR transcriptional regulatory family.</text>
</comment>
<gene>
    <name evidence="6" type="ORF">SAMN04488690_0688</name>
</gene>
<dbReference type="Gene3D" id="3.40.190.290">
    <property type="match status" value="1"/>
</dbReference>
<keyword evidence="2" id="KW-0805">Transcription regulation</keyword>
<dbReference type="Pfam" id="PF00126">
    <property type="entry name" value="HTH_1"/>
    <property type="match status" value="1"/>
</dbReference>
<reference evidence="7" key="1">
    <citation type="submission" date="2016-10" db="EMBL/GenBank/DDBJ databases">
        <authorList>
            <person name="Varghese N."/>
            <person name="Submissions S."/>
        </authorList>
    </citation>
    <scope>NUCLEOTIDE SEQUENCE [LARGE SCALE GENOMIC DNA]</scope>
    <source>
        <strain evidence="7">92MFCol6.1</strain>
    </source>
</reference>
<evidence type="ECO:0000313" key="6">
    <source>
        <dbReference type="EMBL" id="SLM23002.1"/>
    </source>
</evidence>
<keyword evidence="3 6" id="KW-0238">DNA-binding</keyword>
<dbReference type="GO" id="GO:0003700">
    <property type="term" value="F:DNA-binding transcription factor activity"/>
    <property type="evidence" value="ECO:0007669"/>
    <property type="project" value="InterPro"/>
</dbReference>
<dbReference type="GO" id="GO:0003677">
    <property type="term" value="F:DNA binding"/>
    <property type="evidence" value="ECO:0007669"/>
    <property type="project" value="UniProtKB-KW"/>
</dbReference>
<dbReference type="InterPro" id="IPR000847">
    <property type="entry name" value="LysR_HTH_N"/>
</dbReference>
<dbReference type="FunFam" id="1.10.10.10:FF:000001">
    <property type="entry name" value="LysR family transcriptional regulator"/>
    <property type="match status" value="1"/>
</dbReference>
<dbReference type="FunFam" id="3.40.190.290:FF:000001">
    <property type="entry name" value="Transcriptional regulator, LysR family"/>
    <property type="match status" value="1"/>
</dbReference>
<protein>
    <submittedName>
        <fullName evidence="6">DNA-binding transcriptional regulator, LysR family</fullName>
    </submittedName>
</protein>
<dbReference type="Pfam" id="PF03466">
    <property type="entry name" value="LysR_substrate"/>
    <property type="match status" value="1"/>
</dbReference>
<organism evidence="6 7">
    <name type="scientific">Stenotrophomonas indicatrix</name>
    <dbReference type="NCBI Taxonomy" id="2045451"/>
    <lineage>
        <taxon>Bacteria</taxon>
        <taxon>Pseudomonadati</taxon>
        <taxon>Pseudomonadota</taxon>
        <taxon>Gammaproteobacteria</taxon>
        <taxon>Lysobacterales</taxon>
        <taxon>Lysobacteraceae</taxon>
        <taxon>Stenotrophomonas</taxon>
    </lineage>
</organism>
<dbReference type="SUPFAM" id="SSF46785">
    <property type="entry name" value="Winged helix' DNA-binding domain"/>
    <property type="match status" value="1"/>
</dbReference>
<name>A0A1W1GUH2_9GAMM</name>
<evidence type="ECO:0000259" key="5">
    <source>
        <dbReference type="PROSITE" id="PS50931"/>
    </source>
</evidence>
<dbReference type="AlphaFoldDB" id="A0A1W1GUH2"/>
<dbReference type="InterPro" id="IPR036388">
    <property type="entry name" value="WH-like_DNA-bd_sf"/>
</dbReference>
<dbReference type="Gene3D" id="1.10.10.10">
    <property type="entry name" value="Winged helix-like DNA-binding domain superfamily/Winged helix DNA-binding domain"/>
    <property type="match status" value="1"/>
</dbReference>
<evidence type="ECO:0000256" key="1">
    <source>
        <dbReference type="ARBA" id="ARBA00009437"/>
    </source>
</evidence>
<dbReference type="SUPFAM" id="SSF53850">
    <property type="entry name" value="Periplasmic binding protein-like II"/>
    <property type="match status" value="1"/>
</dbReference>
<evidence type="ECO:0000256" key="4">
    <source>
        <dbReference type="ARBA" id="ARBA00023163"/>
    </source>
</evidence>
<dbReference type="PANTHER" id="PTHR30537:SF5">
    <property type="entry name" value="HTH-TYPE TRANSCRIPTIONAL ACTIVATOR TTDR-RELATED"/>
    <property type="match status" value="1"/>
</dbReference>
<keyword evidence="4" id="KW-0804">Transcription</keyword>
<dbReference type="CDD" id="cd08422">
    <property type="entry name" value="PBP2_CrgA_like"/>
    <property type="match status" value="1"/>
</dbReference>
<evidence type="ECO:0000256" key="2">
    <source>
        <dbReference type="ARBA" id="ARBA00023015"/>
    </source>
</evidence>